<evidence type="ECO:0000313" key="2">
    <source>
        <dbReference type="EMBL" id="MFB2833020.1"/>
    </source>
</evidence>
<evidence type="ECO:0000313" key="3">
    <source>
        <dbReference type="Proteomes" id="UP001576780"/>
    </source>
</evidence>
<protein>
    <submittedName>
        <fullName evidence="2">Uncharacterized protein</fullName>
    </submittedName>
</protein>
<dbReference type="Proteomes" id="UP001576780">
    <property type="component" value="Unassembled WGS sequence"/>
</dbReference>
<evidence type="ECO:0000256" key="1">
    <source>
        <dbReference type="SAM" id="MobiDB-lite"/>
    </source>
</evidence>
<comment type="caution">
    <text evidence="2">The sequence shown here is derived from an EMBL/GenBank/DDBJ whole genome shotgun (WGS) entry which is preliminary data.</text>
</comment>
<reference evidence="2 3" key="1">
    <citation type="submission" date="2024-09" db="EMBL/GenBank/DDBJ databases">
        <title>Floridaenema gen nov. (Aerosakkonemataceae, Aerosakkonematales ord. nov., Cyanobacteria) from benthic tropical and subtropical fresh waters, with the description of four new species.</title>
        <authorList>
            <person name="Moretto J.A."/>
            <person name="Berthold D.E."/>
            <person name="Lefler F.W."/>
            <person name="Huang I.-S."/>
            <person name="Laughinghouse H. IV."/>
        </authorList>
    </citation>
    <scope>NUCLEOTIDE SEQUENCE [LARGE SCALE GENOMIC DNA]</scope>
    <source>
        <strain evidence="2 3">BLCC-F167</strain>
    </source>
</reference>
<dbReference type="RefSeq" id="WP_413275494.1">
    <property type="nucleotide sequence ID" value="NZ_JBHFNT010000007.1"/>
</dbReference>
<feature type="compositionally biased region" description="Polar residues" evidence="1">
    <location>
        <begin position="9"/>
        <end position="23"/>
    </location>
</feature>
<keyword evidence="3" id="KW-1185">Reference proteome</keyword>
<gene>
    <name evidence="2" type="ORF">ACE1CA_00645</name>
</gene>
<organism evidence="2 3">
    <name type="scientific">Floridaenema evergladense BLCC-F167</name>
    <dbReference type="NCBI Taxonomy" id="3153639"/>
    <lineage>
        <taxon>Bacteria</taxon>
        <taxon>Bacillati</taxon>
        <taxon>Cyanobacteriota</taxon>
        <taxon>Cyanophyceae</taxon>
        <taxon>Oscillatoriophycideae</taxon>
        <taxon>Aerosakkonematales</taxon>
        <taxon>Aerosakkonemataceae</taxon>
        <taxon>Floridanema</taxon>
        <taxon>Floridanema evergladense</taxon>
    </lineage>
</organism>
<name>A0ABV4WD60_9CYAN</name>
<accession>A0ABV4WD60</accession>
<proteinExistence type="predicted"/>
<dbReference type="EMBL" id="JBHFNT010000007">
    <property type="protein sequence ID" value="MFB2833020.1"/>
    <property type="molecule type" value="Genomic_DNA"/>
</dbReference>
<sequence>MSSDRNQKEQVLTNFNPTPNGVSQYLKHYGQTAEEQIEKNQAAIQLIRSWQAEKPESTELEKQQAAFETFKQIVDENRDSERKLYSSL</sequence>
<feature type="region of interest" description="Disordered" evidence="1">
    <location>
        <begin position="1"/>
        <end position="24"/>
    </location>
</feature>